<accession>A0AAE1H4B6</accession>
<sequence length="96" mass="11225">MKDYLQFYNQLKRFLAKSVDVPYAICPLHPSVVYGIVIGVESESIRLPGILEKRKKHLWQSQKFYEVTKPNYLQLNIQLKSAEYPDLQSLKSLSDH</sequence>
<gene>
    <name evidence="1" type="ORF">KUF71_005358</name>
</gene>
<dbReference type="Proteomes" id="UP001219518">
    <property type="component" value="Unassembled WGS sequence"/>
</dbReference>
<reference evidence="1" key="1">
    <citation type="submission" date="2021-07" db="EMBL/GenBank/DDBJ databases">
        <authorList>
            <person name="Catto M.A."/>
            <person name="Jacobson A."/>
            <person name="Kennedy G."/>
            <person name="Labadie P."/>
            <person name="Hunt B.G."/>
            <person name="Srinivasan R."/>
        </authorList>
    </citation>
    <scope>NUCLEOTIDE SEQUENCE</scope>
    <source>
        <strain evidence="1">PL_HMW_Pooled</strain>
        <tissue evidence="1">Head</tissue>
    </source>
</reference>
<comment type="caution">
    <text evidence="1">The sequence shown here is derived from an EMBL/GenBank/DDBJ whole genome shotgun (WGS) entry which is preliminary data.</text>
</comment>
<dbReference type="EMBL" id="JAHWGI010000383">
    <property type="protein sequence ID" value="KAK3914562.1"/>
    <property type="molecule type" value="Genomic_DNA"/>
</dbReference>
<keyword evidence="2" id="KW-1185">Reference proteome</keyword>
<organism evidence="1 2">
    <name type="scientific">Frankliniella fusca</name>
    <dbReference type="NCBI Taxonomy" id="407009"/>
    <lineage>
        <taxon>Eukaryota</taxon>
        <taxon>Metazoa</taxon>
        <taxon>Ecdysozoa</taxon>
        <taxon>Arthropoda</taxon>
        <taxon>Hexapoda</taxon>
        <taxon>Insecta</taxon>
        <taxon>Pterygota</taxon>
        <taxon>Neoptera</taxon>
        <taxon>Paraneoptera</taxon>
        <taxon>Thysanoptera</taxon>
        <taxon>Terebrantia</taxon>
        <taxon>Thripoidea</taxon>
        <taxon>Thripidae</taxon>
        <taxon>Frankliniella</taxon>
    </lineage>
</organism>
<evidence type="ECO:0000313" key="1">
    <source>
        <dbReference type="EMBL" id="KAK3914562.1"/>
    </source>
</evidence>
<protein>
    <submittedName>
        <fullName evidence="1">FBD-associated F-box protein</fullName>
    </submittedName>
</protein>
<proteinExistence type="predicted"/>
<dbReference type="AlphaFoldDB" id="A0AAE1H4B6"/>
<name>A0AAE1H4B6_9NEOP</name>
<evidence type="ECO:0000313" key="2">
    <source>
        <dbReference type="Proteomes" id="UP001219518"/>
    </source>
</evidence>
<reference evidence="1" key="2">
    <citation type="journal article" date="2023" name="BMC Genomics">
        <title>Pest status, molecular evolution, and epigenetic factors derived from the genome assembly of Frankliniella fusca, a thysanopteran phytovirus vector.</title>
        <authorList>
            <person name="Catto M.A."/>
            <person name="Labadie P.E."/>
            <person name="Jacobson A.L."/>
            <person name="Kennedy G.G."/>
            <person name="Srinivasan R."/>
            <person name="Hunt B.G."/>
        </authorList>
    </citation>
    <scope>NUCLEOTIDE SEQUENCE</scope>
    <source>
        <strain evidence="1">PL_HMW_Pooled</strain>
    </source>
</reference>